<dbReference type="InterPro" id="IPR007648">
    <property type="entry name" value="ATPase_inhibitor_mt"/>
</dbReference>
<gene>
    <name evidence="8" type="ORF">MENT_LOCUS22395</name>
</gene>
<dbReference type="EMBL" id="CAJEWN010000176">
    <property type="protein sequence ID" value="CAD2170963.1"/>
    <property type="molecule type" value="Genomic_DNA"/>
</dbReference>
<protein>
    <recommendedName>
        <fullName evidence="6">ATPase inhibitor, mitochondrial</fullName>
    </recommendedName>
</protein>
<evidence type="ECO:0000256" key="1">
    <source>
        <dbReference type="ARBA" id="ARBA00004173"/>
    </source>
</evidence>
<accession>A0A6V7V7L3</accession>
<dbReference type="GO" id="GO:0005739">
    <property type="term" value="C:mitochondrion"/>
    <property type="evidence" value="ECO:0007669"/>
    <property type="project" value="UniProtKB-SubCell"/>
</dbReference>
<evidence type="ECO:0000256" key="6">
    <source>
        <dbReference type="RuleBase" id="RU368087"/>
    </source>
</evidence>
<name>A0A6V7V7L3_MELEN</name>
<evidence type="ECO:0000313" key="8">
    <source>
        <dbReference type="EMBL" id="CAD2170963.1"/>
    </source>
</evidence>
<dbReference type="Proteomes" id="UP000580250">
    <property type="component" value="Unassembled WGS sequence"/>
</dbReference>
<dbReference type="Pfam" id="PF04568">
    <property type="entry name" value="IATP"/>
    <property type="match status" value="1"/>
</dbReference>
<comment type="subcellular location">
    <subcellularLocation>
        <location evidence="1 6">Mitochondrion</location>
    </subcellularLocation>
</comment>
<reference evidence="8 9" key="1">
    <citation type="submission" date="2020-08" db="EMBL/GenBank/DDBJ databases">
        <authorList>
            <person name="Koutsovoulos G."/>
            <person name="Danchin GJ E."/>
        </authorList>
    </citation>
    <scope>NUCLEOTIDE SEQUENCE [LARGE SCALE GENOMIC DNA]</scope>
</reference>
<dbReference type="PANTHER" id="PTHR48417">
    <property type="entry name" value="ATP SYNTHASE F1 SUBUNIT EPSILON"/>
    <property type="match status" value="1"/>
</dbReference>
<dbReference type="AlphaFoldDB" id="A0A6V7V7L3"/>
<evidence type="ECO:0000256" key="4">
    <source>
        <dbReference type="ARBA" id="ARBA00023054"/>
    </source>
</evidence>
<dbReference type="GO" id="GO:0042030">
    <property type="term" value="F:ATPase inhibitor activity"/>
    <property type="evidence" value="ECO:0007669"/>
    <property type="project" value="InterPro"/>
</dbReference>
<feature type="region of interest" description="Disordered" evidence="7">
    <location>
        <begin position="73"/>
        <end position="92"/>
    </location>
</feature>
<keyword evidence="3" id="KW-0809">Transit peptide</keyword>
<dbReference type="PANTHER" id="PTHR48417:SF1">
    <property type="entry name" value="ATP SYNTHASE F1 SUBUNIT EPSILON"/>
    <property type="match status" value="1"/>
</dbReference>
<feature type="compositionally biased region" description="Basic and acidic residues" evidence="7">
    <location>
        <begin position="76"/>
        <end position="92"/>
    </location>
</feature>
<organism evidence="8 9">
    <name type="scientific">Meloidogyne enterolobii</name>
    <name type="common">Root-knot nematode worm</name>
    <name type="synonym">Meloidogyne mayaguensis</name>
    <dbReference type="NCBI Taxonomy" id="390850"/>
    <lineage>
        <taxon>Eukaryota</taxon>
        <taxon>Metazoa</taxon>
        <taxon>Ecdysozoa</taxon>
        <taxon>Nematoda</taxon>
        <taxon>Chromadorea</taxon>
        <taxon>Rhabditida</taxon>
        <taxon>Tylenchina</taxon>
        <taxon>Tylenchomorpha</taxon>
        <taxon>Tylenchoidea</taxon>
        <taxon>Meloidogynidae</taxon>
        <taxon>Meloidogyninae</taxon>
        <taxon>Meloidogyne</taxon>
    </lineage>
</organism>
<evidence type="ECO:0000256" key="7">
    <source>
        <dbReference type="SAM" id="MobiDB-lite"/>
    </source>
</evidence>
<comment type="caution">
    <text evidence="8">The sequence shown here is derived from an EMBL/GenBank/DDBJ whole genome shotgun (WGS) entry which is preliminary data.</text>
</comment>
<dbReference type="Gene3D" id="1.20.5.500">
    <property type="entry name" value="Single helix bin"/>
    <property type="match status" value="1"/>
</dbReference>
<dbReference type="FunFam" id="1.20.5.500:FF:000007">
    <property type="entry name" value="ATPase inhibitor, putative"/>
    <property type="match status" value="1"/>
</dbReference>
<comment type="function">
    <text evidence="6">Thought to be a regulatory component of the ATP-synthesizing complex in the mitochondria.</text>
</comment>
<dbReference type="SUPFAM" id="SSF64602">
    <property type="entry name" value="F1 ATPase inhibitor, IF1, C-terminal domain"/>
    <property type="match status" value="1"/>
</dbReference>
<comment type="similarity">
    <text evidence="2 6">Belongs to the ATPase inhibitor family.</text>
</comment>
<feature type="region of interest" description="Disordered" evidence="7">
    <location>
        <begin position="22"/>
        <end position="43"/>
    </location>
</feature>
<sequence length="108" mass="12156">MFSTKVIVRSFNSSARMFQSQMGDMGSGAGKGGGSGGSIRDAGGAYGKLEAAREEEYFHKLKQAQLKALKQQLVREQSHHEEQAKHHQDVIERHKKRIKELEEEEKSK</sequence>
<feature type="compositionally biased region" description="Gly residues" evidence="7">
    <location>
        <begin position="25"/>
        <end position="37"/>
    </location>
</feature>
<evidence type="ECO:0000256" key="5">
    <source>
        <dbReference type="ARBA" id="ARBA00023128"/>
    </source>
</evidence>
<keyword evidence="4" id="KW-0175">Coiled coil</keyword>
<evidence type="ECO:0000256" key="2">
    <source>
        <dbReference type="ARBA" id="ARBA00010901"/>
    </source>
</evidence>
<evidence type="ECO:0000256" key="3">
    <source>
        <dbReference type="ARBA" id="ARBA00022946"/>
    </source>
</evidence>
<keyword evidence="5 6" id="KW-0496">Mitochondrion</keyword>
<evidence type="ECO:0000313" key="9">
    <source>
        <dbReference type="Proteomes" id="UP000580250"/>
    </source>
</evidence>
<proteinExistence type="inferred from homology"/>